<comment type="similarity">
    <text evidence="1">Belongs to the sigma-70 factor family. ECF subfamily.</text>
</comment>
<evidence type="ECO:0000256" key="4">
    <source>
        <dbReference type="ARBA" id="ARBA00023082"/>
    </source>
</evidence>
<evidence type="ECO:0000256" key="2">
    <source>
        <dbReference type="ARBA" id="ARBA00011344"/>
    </source>
</evidence>
<comment type="subunit">
    <text evidence="2">Interacts transiently with the RNA polymerase catalytic core formed by RpoA, RpoB, RpoC and RpoZ (2 alpha, 1 beta, 1 beta' and 1 omega subunit) to form the RNA polymerase holoenzyme that can initiate transcription.</text>
</comment>
<accession>A0A545AXJ2</accession>
<dbReference type="PANTHER" id="PTHR30173:SF36">
    <property type="entry name" value="ECF RNA POLYMERASE SIGMA FACTOR SIGJ"/>
    <property type="match status" value="1"/>
</dbReference>
<dbReference type="InterPro" id="IPR036388">
    <property type="entry name" value="WH-like_DNA-bd_sf"/>
</dbReference>
<dbReference type="OrthoDB" id="3211555at2"/>
<sequence>MSESLDLAAEAFTALRPRLFGVAYRMLGSVSEAEDVVQDAWVRWQQYDRSTVENPEAFLVTVVTRLAINALQSARVKRESYVGPWLPEPVDTSADPALGAERAEALELAVLLLLERLTPTERASYVLREAFDHPYRRIAEVLEISEVSARQLVSRARKHVESGRRTTVAPDEHHRLLDAFLAAARAGNIGGLEALFADDVVRYSDGGGAARAARFPVRGRERVAQFQNALQRFFAEGNVRPAQVNGQDALVLTQDGALFGVASIVGSPEGITDIFVVLNPAKLSAFR</sequence>
<keyword evidence="9" id="KW-1185">Reference proteome</keyword>
<dbReference type="InterPro" id="IPR032710">
    <property type="entry name" value="NTF2-like_dom_sf"/>
</dbReference>
<feature type="domain" description="RNA polymerase sigma factor 70 region 4 type 2" evidence="7">
    <location>
        <begin position="109"/>
        <end position="159"/>
    </location>
</feature>
<dbReference type="GO" id="GO:0006352">
    <property type="term" value="P:DNA-templated transcription initiation"/>
    <property type="evidence" value="ECO:0007669"/>
    <property type="project" value="InterPro"/>
</dbReference>
<dbReference type="Gene3D" id="1.10.1740.10">
    <property type="match status" value="1"/>
</dbReference>
<dbReference type="EMBL" id="VIRS01000003">
    <property type="protein sequence ID" value="TQS46057.1"/>
    <property type="molecule type" value="Genomic_DNA"/>
</dbReference>
<protein>
    <submittedName>
        <fullName evidence="8">RNA polymerase sigma-70 factor</fullName>
    </submittedName>
</protein>
<comment type="caution">
    <text evidence="8">The sequence shown here is derived from an EMBL/GenBank/DDBJ whole genome shotgun (WGS) entry which is preliminary data.</text>
</comment>
<dbReference type="InterPro" id="IPR013325">
    <property type="entry name" value="RNA_pol_sigma_r2"/>
</dbReference>
<dbReference type="InParanoid" id="A0A545AXJ2"/>
<evidence type="ECO:0000259" key="7">
    <source>
        <dbReference type="Pfam" id="PF08281"/>
    </source>
</evidence>
<organism evidence="8 9">
    <name type="scientific">Cryptosporangium phraense</name>
    <dbReference type="NCBI Taxonomy" id="2593070"/>
    <lineage>
        <taxon>Bacteria</taxon>
        <taxon>Bacillati</taxon>
        <taxon>Actinomycetota</taxon>
        <taxon>Actinomycetes</taxon>
        <taxon>Cryptosporangiales</taxon>
        <taxon>Cryptosporangiaceae</taxon>
        <taxon>Cryptosporangium</taxon>
    </lineage>
</organism>
<dbReference type="Pfam" id="PF04542">
    <property type="entry name" value="Sigma70_r2"/>
    <property type="match status" value="1"/>
</dbReference>
<dbReference type="SUPFAM" id="SSF54427">
    <property type="entry name" value="NTF2-like"/>
    <property type="match status" value="1"/>
</dbReference>
<evidence type="ECO:0000256" key="1">
    <source>
        <dbReference type="ARBA" id="ARBA00010641"/>
    </source>
</evidence>
<dbReference type="RefSeq" id="WP_142703464.1">
    <property type="nucleotide sequence ID" value="NZ_VIRS01000003.1"/>
</dbReference>
<evidence type="ECO:0000313" key="8">
    <source>
        <dbReference type="EMBL" id="TQS46057.1"/>
    </source>
</evidence>
<dbReference type="SUPFAM" id="SSF88659">
    <property type="entry name" value="Sigma3 and sigma4 domains of RNA polymerase sigma factors"/>
    <property type="match status" value="1"/>
</dbReference>
<evidence type="ECO:0000256" key="3">
    <source>
        <dbReference type="ARBA" id="ARBA00023015"/>
    </source>
</evidence>
<evidence type="ECO:0000256" key="5">
    <source>
        <dbReference type="ARBA" id="ARBA00023163"/>
    </source>
</evidence>
<keyword evidence="5" id="KW-0804">Transcription</keyword>
<dbReference type="InterPro" id="IPR014303">
    <property type="entry name" value="RNA_pol_sigma-70_ECF"/>
</dbReference>
<keyword evidence="3" id="KW-0805">Transcription regulation</keyword>
<reference evidence="8 9" key="1">
    <citation type="submission" date="2019-07" db="EMBL/GenBank/DDBJ databases">
        <title>Cryptosporangium phraense sp. nov., isolated from plant litter.</title>
        <authorList>
            <person name="Suriyachadkun C."/>
        </authorList>
    </citation>
    <scope>NUCLEOTIDE SEQUENCE [LARGE SCALE GENOMIC DNA]</scope>
    <source>
        <strain evidence="8 9">A-T 5661</strain>
    </source>
</reference>
<dbReference type="InterPro" id="IPR013324">
    <property type="entry name" value="RNA_pol_sigma_r3/r4-like"/>
</dbReference>
<proteinExistence type="inferred from homology"/>
<dbReference type="AlphaFoldDB" id="A0A545AXJ2"/>
<feature type="domain" description="RNA polymerase sigma-70 region 2" evidence="6">
    <location>
        <begin position="12"/>
        <end position="75"/>
    </location>
</feature>
<dbReference type="NCBIfam" id="TIGR02937">
    <property type="entry name" value="sigma70-ECF"/>
    <property type="match status" value="1"/>
</dbReference>
<evidence type="ECO:0000259" key="6">
    <source>
        <dbReference type="Pfam" id="PF04542"/>
    </source>
</evidence>
<name>A0A545AXJ2_9ACTN</name>
<dbReference type="InterPro" id="IPR013249">
    <property type="entry name" value="RNA_pol_sigma70_r4_t2"/>
</dbReference>
<evidence type="ECO:0000313" key="9">
    <source>
        <dbReference type="Proteomes" id="UP000317982"/>
    </source>
</evidence>
<dbReference type="InterPro" id="IPR052704">
    <property type="entry name" value="ECF_Sigma-70_Domain"/>
</dbReference>
<dbReference type="InterPro" id="IPR014284">
    <property type="entry name" value="RNA_pol_sigma-70_dom"/>
</dbReference>
<dbReference type="Gene3D" id="1.10.10.10">
    <property type="entry name" value="Winged helix-like DNA-binding domain superfamily/Winged helix DNA-binding domain"/>
    <property type="match status" value="1"/>
</dbReference>
<dbReference type="PANTHER" id="PTHR30173">
    <property type="entry name" value="SIGMA 19 FACTOR"/>
    <property type="match status" value="1"/>
</dbReference>
<dbReference type="GO" id="GO:0003677">
    <property type="term" value="F:DNA binding"/>
    <property type="evidence" value="ECO:0007669"/>
    <property type="project" value="InterPro"/>
</dbReference>
<dbReference type="NCBIfam" id="NF007214">
    <property type="entry name" value="PRK09636.1"/>
    <property type="match status" value="1"/>
</dbReference>
<dbReference type="GO" id="GO:0016987">
    <property type="term" value="F:sigma factor activity"/>
    <property type="evidence" value="ECO:0007669"/>
    <property type="project" value="UniProtKB-KW"/>
</dbReference>
<dbReference type="SUPFAM" id="SSF88946">
    <property type="entry name" value="Sigma2 domain of RNA polymerase sigma factors"/>
    <property type="match status" value="1"/>
</dbReference>
<keyword evidence="4" id="KW-0731">Sigma factor</keyword>
<dbReference type="Gene3D" id="3.10.450.50">
    <property type="match status" value="1"/>
</dbReference>
<dbReference type="Proteomes" id="UP000317982">
    <property type="component" value="Unassembled WGS sequence"/>
</dbReference>
<dbReference type="Pfam" id="PF08281">
    <property type="entry name" value="Sigma70_r4_2"/>
    <property type="match status" value="1"/>
</dbReference>
<dbReference type="NCBIfam" id="TIGR02957">
    <property type="entry name" value="SigX4"/>
    <property type="match status" value="1"/>
</dbReference>
<dbReference type="InterPro" id="IPR007627">
    <property type="entry name" value="RNA_pol_sigma70_r2"/>
</dbReference>
<gene>
    <name evidence="8" type="ORF">FL583_06100</name>
</gene>